<keyword evidence="2" id="KW-1185">Reference proteome</keyword>
<dbReference type="Proteomes" id="UP000596661">
    <property type="component" value="Unassembled WGS sequence"/>
</dbReference>
<sequence length="106" mass="12673">IWNLMEFSFLHEVKEEIDFKNVLLYASELVEREAFAKFIICSWAIWTEKNKITHGQQIRQPQFVVEWIISYYESIFSMKEGSKKVPKLMQGVGELQLEFLQVLKNR</sequence>
<dbReference type="EnsemblPlants" id="evm.model.ctgX10.9">
    <property type="protein sequence ID" value="cds.evm.model.ctgX10.9"/>
    <property type="gene ID" value="evm.TU.ctgX10.9"/>
</dbReference>
<evidence type="ECO:0000313" key="1">
    <source>
        <dbReference type="EnsemblPlants" id="cds.evm.model.ctgX10.9"/>
    </source>
</evidence>
<protein>
    <submittedName>
        <fullName evidence="1">Uncharacterized protein</fullName>
    </submittedName>
</protein>
<organism evidence="1 2">
    <name type="scientific">Cannabis sativa</name>
    <name type="common">Hemp</name>
    <name type="synonym">Marijuana</name>
    <dbReference type="NCBI Taxonomy" id="3483"/>
    <lineage>
        <taxon>Eukaryota</taxon>
        <taxon>Viridiplantae</taxon>
        <taxon>Streptophyta</taxon>
        <taxon>Embryophyta</taxon>
        <taxon>Tracheophyta</taxon>
        <taxon>Spermatophyta</taxon>
        <taxon>Magnoliopsida</taxon>
        <taxon>eudicotyledons</taxon>
        <taxon>Gunneridae</taxon>
        <taxon>Pentapetalae</taxon>
        <taxon>rosids</taxon>
        <taxon>fabids</taxon>
        <taxon>Rosales</taxon>
        <taxon>Cannabaceae</taxon>
        <taxon>Cannabis</taxon>
    </lineage>
</organism>
<dbReference type="AlphaFoldDB" id="A0A803QRF6"/>
<name>A0A803QRF6_CANSA</name>
<proteinExistence type="predicted"/>
<reference evidence="1" key="1">
    <citation type="submission" date="2021-03" db="UniProtKB">
        <authorList>
            <consortium name="EnsemblPlants"/>
        </authorList>
    </citation>
    <scope>IDENTIFICATION</scope>
</reference>
<accession>A0A803QRF6</accession>
<dbReference type="Gramene" id="evm.model.ctgX10.9">
    <property type="protein sequence ID" value="cds.evm.model.ctgX10.9"/>
    <property type="gene ID" value="evm.TU.ctgX10.9"/>
</dbReference>
<evidence type="ECO:0000313" key="2">
    <source>
        <dbReference type="Proteomes" id="UP000596661"/>
    </source>
</evidence>